<accession>A0A6A2ZKK4</accession>
<keyword evidence="8" id="KW-1185">Reference proteome</keyword>
<dbReference type="GO" id="GO:0048544">
    <property type="term" value="P:recognition of pollen"/>
    <property type="evidence" value="ECO:0007669"/>
    <property type="project" value="InterPro"/>
</dbReference>
<dbReference type="InterPro" id="IPR036426">
    <property type="entry name" value="Bulb-type_lectin_dom_sf"/>
</dbReference>
<feature type="domain" description="Apple" evidence="6">
    <location>
        <begin position="298"/>
        <end position="379"/>
    </location>
</feature>
<sequence>MPKRVSGSYYASAADTLAPAQSLRNGSTLVSPGQIFELGFFSPGESKKYYLGIWYKRLTDTVVWVGNRENPVIDSHAFLNISSTGYLLIFDGQNTMIWSPNSSRSANNPVAQLLDSGNLVVKDGDTDEDTESYLWESSDFPSDTKLAGMKLGRNLKTGFLLRDGMKERFRVGPWNGISFSGLPVQVSPLIVHVVVANTEEVYHTYEVTDKSVITRFTLNESGLLERLVLYENTSEWTNLFTLQNDMCDDYARCGPNGVCKINQRPICECLEGFVPRSEREWRVLNWTGGCVRSTPLDCRKRQGFLQIENVKFPDLLDFKLDERLNLEYCRAECLKNCSCTAYAKSNHNESGCLMWFGALVDIREFVAEQFEQNIYVRLPASELAVGSGPKSMVQISDHLGFPKPSSVISVSTTSRPPPLPPI</sequence>
<dbReference type="InterPro" id="IPR000858">
    <property type="entry name" value="S_locus_glycoprot_dom"/>
</dbReference>
<dbReference type="Pfam" id="PF08276">
    <property type="entry name" value="PAN_2"/>
    <property type="match status" value="1"/>
</dbReference>
<organism evidence="7 8">
    <name type="scientific">Hibiscus syriacus</name>
    <name type="common">Rose of Sharon</name>
    <dbReference type="NCBI Taxonomy" id="106335"/>
    <lineage>
        <taxon>Eukaryota</taxon>
        <taxon>Viridiplantae</taxon>
        <taxon>Streptophyta</taxon>
        <taxon>Embryophyta</taxon>
        <taxon>Tracheophyta</taxon>
        <taxon>Spermatophyta</taxon>
        <taxon>Magnoliopsida</taxon>
        <taxon>eudicotyledons</taxon>
        <taxon>Gunneridae</taxon>
        <taxon>Pentapetalae</taxon>
        <taxon>rosids</taxon>
        <taxon>malvids</taxon>
        <taxon>Malvales</taxon>
        <taxon>Malvaceae</taxon>
        <taxon>Malvoideae</taxon>
        <taxon>Hibiscus</taxon>
    </lineage>
</organism>
<evidence type="ECO:0000256" key="4">
    <source>
        <dbReference type="ARBA" id="ARBA00023180"/>
    </source>
</evidence>
<dbReference type="SMART" id="SM00108">
    <property type="entry name" value="B_lectin"/>
    <property type="match status" value="1"/>
</dbReference>
<dbReference type="PIRSF" id="PIRSF002686">
    <property type="entry name" value="SLG"/>
    <property type="match status" value="1"/>
</dbReference>
<dbReference type="Proteomes" id="UP000436088">
    <property type="component" value="Unassembled WGS sequence"/>
</dbReference>
<dbReference type="CDD" id="cd00028">
    <property type="entry name" value="B_lectin"/>
    <property type="match status" value="1"/>
</dbReference>
<name>A0A6A2ZKK4_HIBSY</name>
<gene>
    <name evidence="7" type="ORF">F3Y22_tig00110847pilonHSYRG00015</name>
</gene>
<dbReference type="CDD" id="cd01098">
    <property type="entry name" value="PAN_AP_plant"/>
    <property type="match status" value="1"/>
</dbReference>
<dbReference type="FunFam" id="2.90.10.10:FF:000001">
    <property type="entry name" value="G-type lectin S-receptor-like serine/threonine-protein kinase"/>
    <property type="match status" value="1"/>
</dbReference>
<keyword evidence="3" id="KW-1015">Disulfide bond</keyword>
<dbReference type="InterPro" id="IPR003609">
    <property type="entry name" value="Pan_app"/>
</dbReference>
<comment type="caution">
    <text evidence="7">The sequence shown here is derived from an EMBL/GenBank/DDBJ whole genome shotgun (WGS) entry which is preliminary data.</text>
</comment>
<dbReference type="Pfam" id="PF00954">
    <property type="entry name" value="S_locus_glycop"/>
    <property type="match status" value="1"/>
</dbReference>
<dbReference type="InterPro" id="IPR035446">
    <property type="entry name" value="SLSG/EP1"/>
</dbReference>
<keyword evidence="4" id="KW-0325">Glycoprotein</keyword>
<dbReference type="EMBL" id="VEPZ02001137">
    <property type="protein sequence ID" value="KAE8692220.1"/>
    <property type="molecule type" value="Genomic_DNA"/>
</dbReference>
<proteinExistence type="predicted"/>
<dbReference type="SUPFAM" id="SSF51110">
    <property type="entry name" value="alpha-D-mannose-specific plant lectins"/>
    <property type="match status" value="1"/>
</dbReference>
<dbReference type="Gene3D" id="2.90.10.10">
    <property type="entry name" value="Bulb-type lectin domain"/>
    <property type="match status" value="1"/>
</dbReference>
<dbReference type="InterPro" id="IPR001480">
    <property type="entry name" value="Bulb-type_lectin_dom"/>
</dbReference>
<protein>
    <recommendedName>
        <fullName evidence="9">S-locus lectin protein kinase family protein</fullName>
    </recommendedName>
</protein>
<dbReference type="Pfam" id="PF01453">
    <property type="entry name" value="B_lectin"/>
    <property type="match status" value="1"/>
</dbReference>
<evidence type="ECO:0000313" key="7">
    <source>
        <dbReference type="EMBL" id="KAE8692220.1"/>
    </source>
</evidence>
<keyword evidence="2" id="KW-0732">Signal</keyword>
<evidence type="ECO:0000259" key="5">
    <source>
        <dbReference type="PROSITE" id="PS50927"/>
    </source>
</evidence>
<feature type="domain" description="Bulb-type lectin" evidence="5">
    <location>
        <begin position="14"/>
        <end position="134"/>
    </location>
</feature>
<evidence type="ECO:0000256" key="3">
    <source>
        <dbReference type="ARBA" id="ARBA00023157"/>
    </source>
</evidence>
<dbReference type="AlphaFoldDB" id="A0A6A2ZKK4"/>
<evidence type="ECO:0008006" key="9">
    <source>
        <dbReference type="Google" id="ProtNLM"/>
    </source>
</evidence>
<dbReference type="SMART" id="SM00473">
    <property type="entry name" value="PAN_AP"/>
    <property type="match status" value="1"/>
</dbReference>
<dbReference type="PANTHER" id="PTHR32444:SF118">
    <property type="entry name" value="OS09G0551150 PROTEIN"/>
    <property type="match status" value="1"/>
</dbReference>
<evidence type="ECO:0000259" key="6">
    <source>
        <dbReference type="PROSITE" id="PS50948"/>
    </source>
</evidence>
<reference evidence="7" key="1">
    <citation type="submission" date="2019-09" db="EMBL/GenBank/DDBJ databases">
        <title>Draft genome information of white flower Hibiscus syriacus.</title>
        <authorList>
            <person name="Kim Y.-M."/>
        </authorList>
    </citation>
    <scope>NUCLEOTIDE SEQUENCE [LARGE SCALE GENOMIC DNA]</scope>
    <source>
        <strain evidence="7">YM2019G1</strain>
    </source>
</reference>
<evidence type="ECO:0000256" key="1">
    <source>
        <dbReference type="ARBA" id="ARBA00003061"/>
    </source>
</evidence>
<dbReference type="PROSITE" id="PS50927">
    <property type="entry name" value="BULB_LECTIN"/>
    <property type="match status" value="1"/>
</dbReference>
<evidence type="ECO:0000256" key="2">
    <source>
        <dbReference type="ARBA" id="ARBA00022729"/>
    </source>
</evidence>
<comment type="function">
    <text evidence="1">Involved in sporophytic self-incompatibility system (the inability of flowering plants to achieve self-fertilization).</text>
</comment>
<dbReference type="PANTHER" id="PTHR32444">
    <property type="entry name" value="BULB-TYPE LECTIN DOMAIN-CONTAINING PROTEIN"/>
    <property type="match status" value="1"/>
</dbReference>
<dbReference type="PROSITE" id="PS50948">
    <property type="entry name" value="PAN"/>
    <property type="match status" value="1"/>
</dbReference>
<evidence type="ECO:0000313" key="8">
    <source>
        <dbReference type="Proteomes" id="UP000436088"/>
    </source>
</evidence>